<dbReference type="KEGG" id="tio:INP52_02580"/>
<dbReference type="NCBIfam" id="TIGR04105">
    <property type="entry name" value="FeFe_hydrog_B1"/>
    <property type="match status" value="1"/>
</dbReference>
<keyword evidence="3" id="KW-0411">Iron-sulfur</keyword>
<dbReference type="EMBL" id="CP063767">
    <property type="protein sequence ID" value="QOY61109.1"/>
    <property type="molecule type" value="Genomic_DNA"/>
</dbReference>
<dbReference type="PROSITE" id="PS51379">
    <property type="entry name" value="4FE4S_FER_2"/>
    <property type="match status" value="2"/>
</dbReference>
<dbReference type="SUPFAM" id="SSF53920">
    <property type="entry name" value="Fe-only hydrogenase"/>
    <property type="match status" value="1"/>
</dbReference>
<dbReference type="InterPro" id="IPR017896">
    <property type="entry name" value="4Fe4S_Fe-S-bd"/>
</dbReference>
<dbReference type="Pfam" id="PF02906">
    <property type="entry name" value="Fe_hyd_lg_C"/>
    <property type="match status" value="1"/>
</dbReference>
<dbReference type="GO" id="GO:0051536">
    <property type="term" value="F:iron-sulfur cluster binding"/>
    <property type="evidence" value="ECO:0007669"/>
    <property type="project" value="UniProtKB-KW"/>
</dbReference>
<dbReference type="Proteomes" id="UP000593735">
    <property type="component" value="Chromosome"/>
</dbReference>
<dbReference type="AlphaFoldDB" id="A0A7S7M9D2"/>
<dbReference type="InterPro" id="IPR004108">
    <property type="entry name" value="Fe_hydrogenase_lsu_C"/>
</dbReference>
<evidence type="ECO:0000256" key="2">
    <source>
        <dbReference type="ARBA" id="ARBA00023004"/>
    </source>
</evidence>
<dbReference type="InterPro" id="IPR050340">
    <property type="entry name" value="Cytosolic_Fe-S_CAF"/>
</dbReference>
<name>A0A7S7M9D2_9ACTN</name>
<feature type="domain" description="4Fe-4S ferredoxin-type" evidence="4">
    <location>
        <begin position="209"/>
        <end position="238"/>
    </location>
</feature>
<dbReference type="Gene3D" id="3.40.950.10">
    <property type="entry name" value="Fe-only Hydrogenase (Larger Subunit), Chain L, domain 3"/>
    <property type="match status" value="1"/>
</dbReference>
<protein>
    <submittedName>
        <fullName evidence="5">4Fe-4S dicluster domain-containing protein</fullName>
    </submittedName>
</protein>
<evidence type="ECO:0000256" key="3">
    <source>
        <dbReference type="ARBA" id="ARBA00023014"/>
    </source>
</evidence>
<gene>
    <name evidence="5" type="ORF">INP52_02580</name>
</gene>
<dbReference type="PANTHER" id="PTHR11615">
    <property type="entry name" value="NITRATE, FORMATE, IRON DEHYDROGENASE"/>
    <property type="match status" value="1"/>
</dbReference>
<dbReference type="Pfam" id="PF12837">
    <property type="entry name" value="Fer4_6"/>
    <property type="match status" value="1"/>
</dbReference>
<keyword evidence="1" id="KW-0479">Metal-binding</keyword>
<dbReference type="Gene3D" id="3.30.70.20">
    <property type="match status" value="2"/>
</dbReference>
<evidence type="ECO:0000259" key="4">
    <source>
        <dbReference type="PROSITE" id="PS51379"/>
    </source>
</evidence>
<dbReference type="RefSeq" id="WP_194372164.1">
    <property type="nucleotide sequence ID" value="NZ_CP063767.1"/>
</dbReference>
<proteinExistence type="predicted"/>
<keyword evidence="2" id="KW-0408">Iron</keyword>
<reference evidence="5 6" key="1">
    <citation type="submission" date="2020-10" db="EMBL/GenBank/DDBJ databases">
        <title>Olsenella immobilis sp.nov., isolated from the mud in a fermentation cellar used for the production of Chinese strong-flavoured liquor.</title>
        <authorList>
            <person name="Lu L."/>
        </authorList>
    </citation>
    <scope>NUCLEOTIDE SEQUENCE [LARGE SCALE GENOMIC DNA]</scope>
    <source>
        <strain evidence="5 6">LZLJ-2</strain>
    </source>
</reference>
<dbReference type="GO" id="GO:0046872">
    <property type="term" value="F:metal ion binding"/>
    <property type="evidence" value="ECO:0007669"/>
    <property type="project" value="UniProtKB-KW"/>
</dbReference>
<accession>A0A7S7M9D2</accession>
<dbReference type="InterPro" id="IPR027631">
    <property type="entry name" value="Mono_FeFe_hydrog"/>
</dbReference>
<feature type="domain" description="4Fe-4S ferredoxin-type" evidence="4">
    <location>
        <begin position="163"/>
        <end position="192"/>
    </location>
</feature>
<dbReference type="PROSITE" id="PS00198">
    <property type="entry name" value="4FE4S_FER_1"/>
    <property type="match status" value="2"/>
</dbReference>
<evidence type="ECO:0000256" key="1">
    <source>
        <dbReference type="ARBA" id="ARBA00022723"/>
    </source>
</evidence>
<dbReference type="InterPro" id="IPR009016">
    <property type="entry name" value="Fe_hydrogenase"/>
</dbReference>
<organism evidence="5 6">
    <name type="scientific">Thermophilibacter immobilis</name>
    <dbReference type="NCBI Taxonomy" id="2779519"/>
    <lineage>
        <taxon>Bacteria</taxon>
        <taxon>Bacillati</taxon>
        <taxon>Actinomycetota</taxon>
        <taxon>Coriobacteriia</taxon>
        <taxon>Coriobacteriales</taxon>
        <taxon>Atopobiaceae</taxon>
        <taxon>Thermophilibacter</taxon>
    </lineage>
</organism>
<evidence type="ECO:0000313" key="6">
    <source>
        <dbReference type="Proteomes" id="UP000593735"/>
    </source>
</evidence>
<dbReference type="InterPro" id="IPR017900">
    <property type="entry name" value="4Fe4S_Fe_S_CS"/>
</dbReference>
<evidence type="ECO:0000313" key="5">
    <source>
        <dbReference type="EMBL" id="QOY61109.1"/>
    </source>
</evidence>
<sequence>MADTMRGVYTNLTEIRRNVFAEVAKIAYAQGAAARVAEGTEQSAAVHADAARQMDELPYQIIPGDVATYRESVFLERAIVGERIRLAMGLPLQGVDRPQSLADGLESASVAETYYQPPLVNVIKFACNACEDNTYRVCNACQGCLAHPCREICPKGAISFVDKKAHIDQEKCIHCGMCAKVCPYRAILHHMRPCAEACGMHAIGSDKQGRAEIDYEKCVSCGQCLINCPFGAIADKSQIYQVIQAVNAGDEVIAEVAPAFVGQFGGRGNVDKLRQAFTGLGFTGMEEVAIGADLCTVQEADDFLAEVPDKIPFMGTSCCPAWSVMAKKEFPDQADCISMALTPMTLTARLIRRSHPHAKIVFVGPCSAKKLEAMRSSVRSEVDFVLTFEEMAGMMRARDIDYAKLAGEGSSDFEVASAAGRGFAVSGGVASAVVGAIHRSQPELEVNVVNAEGLEECRKMMKDAVRGKYPGYLLEGMACPGGCVAGAGTLQSITKTAAAVKRYAKKSSRVDATENAYRSLIPELERDADGRKAMGKNEIIEVREAMSPRE</sequence>
<dbReference type="Pfam" id="PF00037">
    <property type="entry name" value="Fer4"/>
    <property type="match status" value="1"/>
</dbReference>
<dbReference type="SUPFAM" id="SSF54862">
    <property type="entry name" value="4Fe-4S ferredoxins"/>
    <property type="match status" value="1"/>
</dbReference>
<keyword evidence="6" id="KW-1185">Reference proteome</keyword>